<dbReference type="InterPro" id="IPR016181">
    <property type="entry name" value="Acyl_CoA_acyltransferase"/>
</dbReference>
<dbReference type="PROSITE" id="PS51186">
    <property type="entry name" value="GNAT"/>
    <property type="match status" value="1"/>
</dbReference>
<proteinExistence type="predicted"/>
<dbReference type="Pfam" id="PF13302">
    <property type="entry name" value="Acetyltransf_3"/>
    <property type="match status" value="1"/>
</dbReference>
<dbReference type="InterPro" id="IPR051531">
    <property type="entry name" value="N-acetyltransferase"/>
</dbReference>
<dbReference type="InterPro" id="IPR000182">
    <property type="entry name" value="GNAT_dom"/>
</dbReference>
<keyword evidence="2" id="KW-0808">Transferase</keyword>
<dbReference type="SUPFAM" id="SSF55729">
    <property type="entry name" value="Acyl-CoA N-acyltransferases (Nat)"/>
    <property type="match status" value="1"/>
</dbReference>
<name>A0A848MN90_9GAMM</name>
<organism evidence="2 3">
    <name type="scientific">Rouxiella aceris</name>
    <dbReference type="NCBI Taxonomy" id="2703884"/>
    <lineage>
        <taxon>Bacteria</taxon>
        <taxon>Pseudomonadati</taxon>
        <taxon>Pseudomonadota</taxon>
        <taxon>Gammaproteobacteria</taxon>
        <taxon>Enterobacterales</taxon>
        <taxon>Yersiniaceae</taxon>
        <taxon>Rouxiella</taxon>
    </lineage>
</organism>
<gene>
    <name evidence="2" type="ORF">GW590_16890</name>
</gene>
<feature type="domain" description="N-acetyltransferase" evidence="1">
    <location>
        <begin position="13"/>
        <end position="173"/>
    </location>
</feature>
<dbReference type="PANTHER" id="PTHR43792">
    <property type="entry name" value="GNAT FAMILY, PUTATIVE (AFU_ORTHOLOGUE AFUA_3G00765)-RELATED-RELATED"/>
    <property type="match status" value="1"/>
</dbReference>
<dbReference type="RefSeq" id="WP_169404259.1">
    <property type="nucleotide sequence ID" value="NZ_JAADJU010000009.1"/>
</dbReference>
<keyword evidence="3" id="KW-1185">Reference proteome</keyword>
<evidence type="ECO:0000313" key="2">
    <source>
        <dbReference type="EMBL" id="NMP28541.1"/>
    </source>
</evidence>
<dbReference type="AlphaFoldDB" id="A0A848MN90"/>
<reference evidence="2 3" key="1">
    <citation type="submission" date="2020-01" db="EMBL/GenBank/DDBJ databases">
        <authorList>
            <person name="Lee S.D."/>
        </authorList>
    </citation>
    <scope>NUCLEOTIDE SEQUENCE [LARGE SCALE GENOMIC DNA]</scope>
    <source>
        <strain evidence="2 3">SAP-1</strain>
    </source>
</reference>
<dbReference type="EMBL" id="JAADJU010000009">
    <property type="protein sequence ID" value="NMP28541.1"/>
    <property type="molecule type" value="Genomic_DNA"/>
</dbReference>
<comment type="caution">
    <text evidence="2">The sequence shown here is derived from an EMBL/GenBank/DDBJ whole genome shotgun (WGS) entry which is preliminary data.</text>
</comment>
<reference evidence="2 3" key="2">
    <citation type="submission" date="2020-06" db="EMBL/GenBank/DDBJ databases">
        <title>Polyphasic characterization of a Rahnella strain isolated from tree sap.</title>
        <authorList>
            <person name="Kim I.S."/>
        </authorList>
    </citation>
    <scope>NUCLEOTIDE SEQUENCE [LARGE SCALE GENOMIC DNA]</scope>
    <source>
        <strain evidence="2 3">SAP-1</strain>
    </source>
</reference>
<protein>
    <submittedName>
        <fullName evidence="2">GNAT family N-acetyltransferase</fullName>
    </submittedName>
</protein>
<dbReference type="Proteomes" id="UP000585363">
    <property type="component" value="Unassembled WGS sequence"/>
</dbReference>
<dbReference type="GO" id="GO:0016747">
    <property type="term" value="F:acyltransferase activity, transferring groups other than amino-acyl groups"/>
    <property type="evidence" value="ECO:0007669"/>
    <property type="project" value="InterPro"/>
</dbReference>
<accession>A0A848MN90</accession>
<sequence length="186" mass="20764">MSSSAPLIETSRLLLRGHRLADFEMIAALWSDAEMVRFIGGVPSSREASWSRFLRYLGHWTALGFGYWVIFDKATDRFVGEIGLADYQRDMVPSMDGMAEMGWVLNPEFHGKGYAHEAALAVLRWASQQLDRQLCCIIAPNNTPSLHLATKLGFVAQCDTYYQGAEVRLFTRPVDGKQTAEQAGGE</sequence>
<evidence type="ECO:0000259" key="1">
    <source>
        <dbReference type="PROSITE" id="PS51186"/>
    </source>
</evidence>
<evidence type="ECO:0000313" key="3">
    <source>
        <dbReference type="Proteomes" id="UP000585363"/>
    </source>
</evidence>
<dbReference type="Gene3D" id="3.40.630.30">
    <property type="match status" value="1"/>
</dbReference>
<dbReference type="PANTHER" id="PTHR43792:SF16">
    <property type="entry name" value="N-ACETYLTRANSFERASE DOMAIN-CONTAINING PROTEIN"/>
    <property type="match status" value="1"/>
</dbReference>